<dbReference type="AlphaFoldDB" id="B3P6I4"/>
<dbReference type="Pfam" id="PF15868">
    <property type="entry name" value="MBF2"/>
    <property type="match status" value="1"/>
</dbReference>
<dbReference type="Proteomes" id="UP000008711">
    <property type="component" value="Unassembled WGS sequence"/>
</dbReference>
<dbReference type="PANTHER" id="PTHR37685:SF1">
    <property type="entry name" value="GEO11136P1-RELATED"/>
    <property type="match status" value="1"/>
</dbReference>
<keyword evidence="2" id="KW-1185">Reference proteome</keyword>
<dbReference type="OMA" id="NIYCAIK"/>
<organism evidence="1 2">
    <name type="scientific">Drosophila erecta</name>
    <name type="common">Fruit fly</name>
    <dbReference type="NCBI Taxonomy" id="7220"/>
    <lineage>
        <taxon>Eukaryota</taxon>
        <taxon>Metazoa</taxon>
        <taxon>Ecdysozoa</taxon>
        <taxon>Arthropoda</taxon>
        <taxon>Hexapoda</taxon>
        <taxon>Insecta</taxon>
        <taxon>Pterygota</taxon>
        <taxon>Neoptera</taxon>
        <taxon>Endopterygota</taxon>
        <taxon>Diptera</taxon>
        <taxon>Brachycera</taxon>
        <taxon>Muscomorpha</taxon>
        <taxon>Ephydroidea</taxon>
        <taxon>Drosophilidae</taxon>
        <taxon>Drosophila</taxon>
        <taxon>Sophophora</taxon>
    </lineage>
</organism>
<dbReference type="InterPro" id="IPR031734">
    <property type="entry name" value="MBF2"/>
</dbReference>
<dbReference type="HOGENOM" id="CLU_2239326_0_0_1"/>
<evidence type="ECO:0000313" key="2">
    <source>
        <dbReference type="Proteomes" id="UP000008711"/>
    </source>
</evidence>
<protein>
    <submittedName>
        <fullName evidence="1">GG12239</fullName>
    </submittedName>
</protein>
<gene>
    <name evidence="1" type="primary">Dere\GG12239</name>
    <name evidence="1" type="ORF">Dere_GG12239</name>
</gene>
<accession>B3P6I4</accession>
<reference evidence="1 2" key="2">
    <citation type="journal article" date="2008" name="Bioinformatics">
        <title>Assembly reconciliation.</title>
        <authorList>
            <person name="Zimin A.V."/>
            <person name="Smith D.R."/>
            <person name="Sutton G."/>
            <person name="Yorke J.A."/>
        </authorList>
    </citation>
    <scope>NUCLEOTIDE SEQUENCE [LARGE SCALE GENOMIC DNA]</scope>
    <source>
        <strain evidence="1 2">TSC#14021-0224.01</strain>
    </source>
</reference>
<name>B3P6I4_DROER</name>
<sequence length="105" mass="11785">MGNAAHVAIIGHWKKSDMLLLNQNIFVQGRKRAKVSHKFHYTQKSDPKVISAVVLTNYDKSTFGAEGSLLEGGPNNIYCSIRLSARNNHDINFNLKIYSNNNVLQ</sequence>
<dbReference type="PANTHER" id="PTHR37685">
    <property type="entry name" value="GEO11136P1-RELATED"/>
    <property type="match status" value="1"/>
</dbReference>
<evidence type="ECO:0000313" key="1">
    <source>
        <dbReference type="EMBL" id="EDV53654.1"/>
    </source>
</evidence>
<reference evidence="1 2" key="1">
    <citation type="journal article" date="2007" name="Nature">
        <title>Evolution of genes and genomes on the Drosophila phylogeny.</title>
        <authorList>
            <consortium name="Drosophila 12 Genomes Consortium"/>
            <person name="Clark A.G."/>
            <person name="Eisen M.B."/>
            <person name="Smith D.R."/>
            <person name="Bergman C.M."/>
            <person name="Oliver B."/>
            <person name="Markow T.A."/>
            <person name="Kaufman T.C."/>
            <person name="Kellis M."/>
            <person name="Gelbart W."/>
            <person name="Iyer V.N."/>
            <person name="Pollard D.A."/>
            <person name="Sackton T.B."/>
            <person name="Larracuente A.M."/>
            <person name="Singh N.D."/>
            <person name="Abad J.P."/>
            <person name="Abt D.N."/>
            <person name="Adryan B."/>
            <person name="Aguade M."/>
            <person name="Akashi H."/>
            <person name="Anderson W.W."/>
            <person name="Aquadro C.F."/>
            <person name="Ardell D.H."/>
            <person name="Arguello R."/>
            <person name="Artieri C.G."/>
            <person name="Barbash D.A."/>
            <person name="Barker D."/>
            <person name="Barsanti P."/>
            <person name="Batterham P."/>
            <person name="Batzoglou S."/>
            <person name="Begun D."/>
            <person name="Bhutkar A."/>
            <person name="Blanco E."/>
            <person name="Bosak S.A."/>
            <person name="Bradley R.K."/>
            <person name="Brand A.D."/>
            <person name="Brent M.R."/>
            <person name="Brooks A.N."/>
            <person name="Brown R.H."/>
            <person name="Butlin R.K."/>
            <person name="Caggese C."/>
            <person name="Calvi B.R."/>
            <person name="Bernardo de Carvalho A."/>
            <person name="Caspi A."/>
            <person name="Castrezana S."/>
            <person name="Celniker S.E."/>
            <person name="Chang J.L."/>
            <person name="Chapple C."/>
            <person name="Chatterji S."/>
            <person name="Chinwalla A."/>
            <person name="Civetta A."/>
            <person name="Clifton S.W."/>
            <person name="Comeron J.M."/>
            <person name="Costello J.C."/>
            <person name="Coyne J.A."/>
            <person name="Daub J."/>
            <person name="David R.G."/>
            <person name="Delcher A.L."/>
            <person name="Delehaunty K."/>
            <person name="Do C.B."/>
            <person name="Ebling H."/>
            <person name="Edwards K."/>
            <person name="Eickbush T."/>
            <person name="Evans J.D."/>
            <person name="Filipski A."/>
            <person name="Findeiss S."/>
            <person name="Freyhult E."/>
            <person name="Fulton L."/>
            <person name="Fulton R."/>
            <person name="Garcia A.C."/>
            <person name="Gardiner A."/>
            <person name="Garfield D.A."/>
            <person name="Garvin B.E."/>
            <person name="Gibson G."/>
            <person name="Gilbert D."/>
            <person name="Gnerre S."/>
            <person name="Godfrey J."/>
            <person name="Good R."/>
            <person name="Gotea V."/>
            <person name="Gravely B."/>
            <person name="Greenberg A.J."/>
            <person name="Griffiths-Jones S."/>
            <person name="Gross S."/>
            <person name="Guigo R."/>
            <person name="Gustafson E.A."/>
            <person name="Haerty W."/>
            <person name="Hahn M.W."/>
            <person name="Halligan D.L."/>
            <person name="Halpern A.L."/>
            <person name="Halter G.M."/>
            <person name="Han M.V."/>
            <person name="Heger A."/>
            <person name="Hillier L."/>
            <person name="Hinrichs A.S."/>
            <person name="Holmes I."/>
            <person name="Hoskins R.A."/>
            <person name="Hubisz M.J."/>
            <person name="Hultmark D."/>
            <person name="Huntley M.A."/>
            <person name="Jaffe D.B."/>
            <person name="Jagadeeshan S."/>
            <person name="Jeck W.R."/>
            <person name="Johnson J."/>
            <person name="Jones C.D."/>
            <person name="Jordan W.C."/>
            <person name="Karpen G.H."/>
            <person name="Kataoka E."/>
            <person name="Keightley P.D."/>
            <person name="Kheradpour P."/>
            <person name="Kirkness E.F."/>
            <person name="Koerich L.B."/>
            <person name="Kristiansen K."/>
            <person name="Kudrna D."/>
            <person name="Kulathinal R.J."/>
            <person name="Kumar S."/>
            <person name="Kwok R."/>
            <person name="Lander E."/>
            <person name="Langley C.H."/>
            <person name="Lapoint R."/>
            <person name="Lazzaro B.P."/>
            <person name="Lee S.J."/>
            <person name="Levesque L."/>
            <person name="Li R."/>
            <person name="Lin C.F."/>
            <person name="Lin M.F."/>
            <person name="Lindblad-Toh K."/>
            <person name="Llopart A."/>
            <person name="Long M."/>
            <person name="Low L."/>
            <person name="Lozovsky E."/>
            <person name="Lu J."/>
            <person name="Luo M."/>
            <person name="Machado C.A."/>
            <person name="Makalowski W."/>
            <person name="Marzo M."/>
            <person name="Matsuda M."/>
            <person name="Matzkin L."/>
            <person name="McAllister B."/>
            <person name="McBride C.S."/>
            <person name="McKernan B."/>
            <person name="McKernan K."/>
            <person name="Mendez-Lago M."/>
            <person name="Minx P."/>
            <person name="Mollenhauer M.U."/>
            <person name="Montooth K."/>
            <person name="Mount S.M."/>
            <person name="Mu X."/>
            <person name="Myers E."/>
            <person name="Negre B."/>
            <person name="Newfeld S."/>
            <person name="Nielsen R."/>
            <person name="Noor M.A."/>
            <person name="O'Grady P."/>
            <person name="Pachter L."/>
            <person name="Papaceit M."/>
            <person name="Parisi M.J."/>
            <person name="Parisi M."/>
            <person name="Parts L."/>
            <person name="Pedersen J.S."/>
            <person name="Pesole G."/>
            <person name="Phillippy A.M."/>
            <person name="Ponting C.P."/>
            <person name="Pop M."/>
            <person name="Porcelli D."/>
            <person name="Powell J.R."/>
            <person name="Prohaska S."/>
            <person name="Pruitt K."/>
            <person name="Puig M."/>
            <person name="Quesneville H."/>
            <person name="Ram K.R."/>
            <person name="Rand D."/>
            <person name="Rasmussen M.D."/>
            <person name="Reed L.K."/>
            <person name="Reenan R."/>
            <person name="Reily A."/>
            <person name="Remington K.A."/>
            <person name="Rieger T.T."/>
            <person name="Ritchie M.G."/>
            <person name="Robin C."/>
            <person name="Rogers Y.H."/>
            <person name="Rohde C."/>
            <person name="Rozas J."/>
            <person name="Rubenfield M.J."/>
            <person name="Ruiz A."/>
            <person name="Russo S."/>
            <person name="Salzberg S.L."/>
            <person name="Sanchez-Gracia A."/>
            <person name="Saranga D.J."/>
            <person name="Sato H."/>
            <person name="Schaeffer S.W."/>
            <person name="Schatz M.C."/>
            <person name="Schlenke T."/>
            <person name="Schwartz R."/>
            <person name="Segarra C."/>
            <person name="Singh R.S."/>
            <person name="Sirot L."/>
            <person name="Sirota M."/>
            <person name="Sisneros N.B."/>
            <person name="Smith C.D."/>
            <person name="Smith T.F."/>
            <person name="Spieth J."/>
            <person name="Stage D.E."/>
            <person name="Stark A."/>
            <person name="Stephan W."/>
            <person name="Strausberg R.L."/>
            <person name="Strempel S."/>
            <person name="Sturgill D."/>
            <person name="Sutton G."/>
            <person name="Sutton G.G."/>
            <person name="Tao W."/>
            <person name="Teichmann S."/>
            <person name="Tobari Y.N."/>
            <person name="Tomimura Y."/>
            <person name="Tsolas J.M."/>
            <person name="Valente V.L."/>
            <person name="Venter E."/>
            <person name="Venter J.C."/>
            <person name="Vicario S."/>
            <person name="Vieira F.G."/>
            <person name="Vilella A.J."/>
            <person name="Villasante A."/>
            <person name="Walenz B."/>
            <person name="Wang J."/>
            <person name="Wasserman M."/>
            <person name="Watts T."/>
            <person name="Wilson D."/>
            <person name="Wilson R.K."/>
            <person name="Wing R.A."/>
            <person name="Wolfner M.F."/>
            <person name="Wong A."/>
            <person name="Wong G.K."/>
            <person name="Wu C.I."/>
            <person name="Wu G."/>
            <person name="Yamamoto D."/>
            <person name="Yang H.P."/>
            <person name="Yang S.P."/>
            <person name="Yorke J.A."/>
            <person name="Yoshida K."/>
            <person name="Zdobnov E."/>
            <person name="Zhang P."/>
            <person name="Zhang Y."/>
            <person name="Zimin A.V."/>
            <person name="Baldwin J."/>
            <person name="Abdouelleil A."/>
            <person name="Abdulkadir J."/>
            <person name="Abebe A."/>
            <person name="Abera B."/>
            <person name="Abreu J."/>
            <person name="Acer S.C."/>
            <person name="Aftuck L."/>
            <person name="Alexander A."/>
            <person name="An P."/>
            <person name="Anderson E."/>
            <person name="Anderson S."/>
            <person name="Arachi H."/>
            <person name="Azer M."/>
            <person name="Bachantsang P."/>
            <person name="Barry A."/>
            <person name="Bayul T."/>
            <person name="Berlin A."/>
            <person name="Bessette D."/>
            <person name="Bloom T."/>
            <person name="Blye J."/>
            <person name="Boguslavskiy L."/>
            <person name="Bonnet C."/>
            <person name="Boukhgalter B."/>
            <person name="Bourzgui I."/>
            <person name="Brown A."/>
            <person name="Cahill P."/>
            <person name="Channer S."/>
            <person name="Cheshatsang Y."/>
            <person name="Chuda L."/>
            <person name="Citroen M."/>
            <person name="Collymore A."/>
            <person name="Cooke P."/>
            <person name="Costello M."/>
            <person name="D'Aco K."/>
            <person name="Daza R."/>
            <person name="De Haan G."/>
            <person name="DeGray S."/>
            <person name="DeMaso C."/>
            <person name="Dhargay N."/>
            <person name="Dooley K."/>
            <person name="Dooley E."/>
            <person name="Doricent M."/>
            <person name="Dorje P."/>
            <person name="Dorjee K."/>
            <person name="Dupes A."/>
            <person name="Elong R."/>
            <person name="Falk J."/>
            <person name="Farina A."/>
            <person name="Faro S."/>
            <person name="Ferguson D."/>
            <person name="Fisher S."/>
            <person name="Foley C.D."/>
            <person name="Franke A."/>
            <person name="Friedrich D."/>
            <person name="Gadbois L."/>
            <person name="Gearin G."/>
            <person name="Gearin C.R."/>
            <person name="Giannoukos G."/>
            <person name="Goode T."/>
            <person name="Graham J."/>
            <person name="Grandbois E."/>
            <person name="Grewal S."/>
            <person name="Gyaltsen K."/>
            <person name="Hafez N."/>
            <person name="Hagos B."/>
            <person name="Hall J."/>
            <person name="Henson C."/>
            <person name="Hollinger A."/>
            <person name="Honan T."/>
            <person name="Huard M.D."/>
            <person name="Hughes L."/>
            <person name="Hurhula B."/>
            <person name="Husby M.E."/>
            <person name="Kamat A."/>
            <person name="Kanga B."/>
            <person name="Kashin S."/>
            <person name="Khazanovich D."/>
            <person name="Kisner P."/>
            <person name="Lance K."/>
            <person name="Lara M."/>
            <person name="Lee W."/>
            <person name="Lennon N."/>
            <person name="Letendre F."/>
            <person name="LeVine R."/>
            <person name="Lipovsky A."/>
            <person name="Liu X."/>
            <person name="Liu J."/>
            <person name="Liu S."/>
            <person name="Lokyitsang T."/>
            <person name="Lokyitsang Y."/>
            <person name="Lubonja R."/>
            <person name="Lui A."/>
            <person name="MacDonald P."/>
            <person name="Magnisalis V."/>
            <person name="Maru K."/>
            <person name="Matthews C."/>
            <person name="McCusker W."/>
            <person name="McDonough S."/>
            <person name="Mehta T."/>
            <person name="Meldrim J."/>
            <person name="Meneus L."/>
            <person name="Mihai O."/>
            <person name="Mihalev A."/>
            <person name="Mihova T."/>
            <person name="Mittelman R."/>
            <person name="Mlenga V."/>
            <person name="Montmayeur A."/>
            <person name="Mulrain L."/>
            <person name="Navidi A."/>
            <person name="Naylor J."/>
            <person name="Negash T."/>
            <person name="Nguyen T."/>
            <person name="Nguyen N."/>
            <person name="Nicol R."/>
            <person name="Norbu C."/>
            <person name="Norbu N."/>
            <person name="Novod N."/>
            <person name="O'Neill B."/>
            <person name="Osman S."/>
            <person name="Markiewicz E."/>
            <person name="Oyono O.L."/>
            <person name="Patti C."/>
            <person name="Phunkhang P."/>
            <person name="Pierre F."/>
            <person name="Priest M."/>
            <person name="Raghuraman S."/>
            <person name="Rege F."/>
            <person name="Reyes R."/>
            <person name="Rise C."/>
            <person name="Rogov P."/>
            <person name="Ross K."/>
            <person name="Ryan E."/>
            <person name="Settipalli S."/>
            <person name="Shea T."/>
            <person name="Sherpa N."/>
            <person name="Shi L."/>
            <person name="Shih D."/>
            <person name="Sparrow T."/>
            <person name="Spaulding J."/>
            <person name="Stalker J."/>
            <person name="Stange-Thomann N."/>
            <person name="Stavropoulos S."/>
            <person name="Stone C."/>
            <person name="Strader C."/>
            <person name="Tesfaye S."/>
            <person name="Thomson T."/>
            <person name="Thoulutsang Y."/>
            <person name="Thoulutsang D."/>
            <person name="Topham K."/>
            <person name="Topping I."/>
            <person name="Tsamla T."/>
            <person name="Vassiliev H."/>
            <person name="Vo A."/>
            <person name="Wangchuk T."/>
            <person name="Wangdi T."/>
            <person name="Weiand M."/>
            <person name="Wilkinson J."/>
            <person name="Wilson A."/>
            <person name="Yadav S."/>
            <person name="Young G."/>
            <person name="Yu Q."/>
            <person name="Zembek L."/>
            <person name="Zhong D."/>
            <person name="Zimmer A."/>
            <person name="Zwirko Z."/>
            <person name="Jaffe D.B."/>
            <person name="Alvarez P."/>
            <person name="Brockman W."/>
            <person name="Butler J."/>
            <person name="Chin C."/>
            <person name="Gnerre S."/>
            <person name="Grabherr M."/>
            <person name="Kleber M."/>
            <person name="Mauceli E."/>
            <person name="MacCallum I."/>
        </authorList>
    </citation>
    <scope>NUCLEOTIDE SEQUENCE [LARGE SCALE GENOMIC DNA]</scope>
    <source>
        <strain evidence="1 2">TSC#14021-0224.01</strain>
    </source>
</reference>
<dbReference type="EMBL" id="CH954182">
    <property type="protein sequence ID" value="EDV53654.1"/>
    <property type="molecule type" value="Genomic_DNA"/>
</dbReference>
<dbReference type="PhylomeDB" id="B3P6I4"/>
<proteinExistence type="predicted"/>